<dbReference type="AlphaFoldDB" id="A0A150PBT1"/>
<organism evidence="2 3">
    <name type="scientific">Sorangium cellulosum</name>
    <name type="common">Polyangium cellulosum</name>
    <dbReference type="NCBI Taxonomy" id="56"/>
    <lineage>
        <taxon>Bacteria</taxon>
        <taxon>Pseudomonadati</taxon>
        <taxon>Myxococcota</taxon>
        <taxon>Polyangia</taxon>
        <taxon>Polyangiales</taxon>
        <taxon>Polyangiaceae</taxon>
        <taxon>Sorangium</taxon>
    </lineage>
</organism>
<dbReference type="Proteomes" id="UP000075604">
    <property type="component" value="Unassembled WGS sequence"/>
</dbReference>
<accession>A0A150PBT1</accession>
<sequence length="196" mass="20783">MRHKVRIGALAFCAIGLVTVGAHAQYVYTRGPNHVNMSGTRCRAAFSGAQDDLTHSVQRTSVRFDVSAPVFVVCPITRRATAYYGDSLSSSMATEVTATEMKAEVKDYNPGDSVRCTPFTQSIGGSIVWGTSRYACSTAGGCASAPAGSYMTPVSEFNTISWSNPFTSQTSVEWGLACEMPASSIIGSYEATVSSN</sequence>
<protein>
    <recommendedName>
        <fullName evidence="4">Secreted protein</fullName>
    </recommendedName>
</protein>
<keyword evidence="1" id="KW-0732">Signal</keyword>
<comment type="caution">
    <text evidence="2">The sequence shown here is derived from an EMBL/GenBank/DDBJ whole genome shotgun (WGS) entry which is preliminary data.</text>
</comment>
<evidence type="ECO:0008006" key="4">
    <source>
        <dbReference type="Google" id="ProtNLM"/>
    </source>
</evidence>
<evidence type="ECO:0000256" key="1">
    <source>
        <dbReference type="SAM" id="SignalP"/>
    </source>
</evidence>
<reference evidence="2 3" key="1">
    <citation type="submission" date="2014-02" db="EMBL/GenBank/DDBJ databases">
        <title>The small core and large imbalanced accessory genome model reveals a collaborative survival strategy of Sorangium cellulosum strains in nature.</title>
        <authorList>
            <person name="Han K."/>
            <person name="Peng R."/>
            <person name="Blom J."/>
            <person name="Li Y.-Z."/>
        </authorList>
    </citation>
    <scope>NUCLEOTIDE SEQUENCE [LARGE SCALE GENOMIC DNA]</scope>
    <source>
        <strain evidence="2 3">So0157-18</strain>
    </source>
</reference>
<evidence type="ECO:0000313" key="3">
    <source>
        <dbReference type="Proteomes" id="UP000075604"/>
    </source>
</evidence>
<evidence type="ECO:0000313" key="2">
    <source>
        <dbReference type="EMBL" id="KYF53091.1"/>
    </source>
</evidence>
<gene>
    <name evidence="2" type="ORF">BE04_10080</name>
</gene>
<dbReference type="EMBL" id="JELX01003167">
    <property type="protein sequence ID" value="KYF53091.1"/>
    <property type="molecule type" value="Genomic_DNA"/>
</dbReference>
<feature type="chain" id="PRO_5007565412" description="Secreted protein" evidence="1">
    <location>
        <begin position="25"/>
        <end position="196"/>
    </location>
</feature>
<feature type="signal peptide" evidence="1">
    <location>
        <begin position="1"/>
        <end position="24"/>
    </location>
</feature>
<proteinExistence type="predicted"/>
<name>A0A150PBT1_SORCE</name>